<protein>
    <submittedName>
        <fullName evidence="4">Membrane protein-like protein</fullName>
    </submittedName>
</protein>
<reference evidence="4" key="1">
    <citation type="submission" date="2020-02" db="EMBL/GenBank/DDBJ databases">
        <authorList>
            <person name="Meier V. D."/>
        </authorList>
    </citation>
    <scope>NUCLEOTIDE SEQUENCE</scope>
    <source>
        <strain evidence="4">AVDCRST_MAG77</strain>
    </source>
</reference>
<dbReference type="InterPro" id="IPR019251">
    <property type="entry name" value="DUF2231_TM"/>
</dbReference>
<feature type="domain" description="DUF2231" evidence="3">
    <location>
        <begin position="9"/>
        <end position="145"/>
    </location>
</feature>
<keyword evidence="2" id="KW-1133">Transmembrane helix</keyword>
<evidence type="ECO:0000256" key="2">
    <source>
        <dbReference type="SAM" id="Phobius"/>
    </source>
</evidence>
<feature type="transmembrane region" description="Helical" evidence="2">
    <location>
        <begin position="45"/>
        <end position="68"/>
    </location>
</feature>
<dbReference type="AlphaFoldDB" id="A0A6J4ISD4"/>
<feature type="transmembrane region" description="Helical" evidence="2">
    <location>
        <begin position="80"/>
        <end position="101"/>
    </location>
</feature>
<dbReference type="EMBL" id="CADCTC010000155">
    <property type="protein sequence ID" value="CAA9260645.1"/>
    <property type="molecule type" value="Genomic_DNA"/>
</dbReference>
<evidence type="ECO:0000256" key="1">
    <source>
        <dbReference type="SAM" id="MobiDB-lite"/>
    </source>
</evidence>
<keyword evidence="2" id="KW-0812">Transmembrane</keyword>
<feature type="region of interest" description="Disordered" evidence="1">
    <location>
        <begin position="150"/>
        <end position="189"/>
    </location>
</feature>
<keyword evidence="2" id="KW-0472">Membrane</keyword>
<evidence type="ECO:0000313" key="4">
    <source>
        <dbReference type="EMBL" id="CAA9260645.1"/>
    </source>
</evidence>
<organism evidence="4">
    <name type="scientific">uncultured Chloroflexota bacterium</name>
    <dbReference type="NCBI Taxonomy" id="166587"/>
    <lineage>
        <taxon>Bacteria</taxon>
        <taxon>Bacillati</taxon>
        <taxon>Chloroflexota</taxon>
        <taxon>environmental samples</taxon>
    </lineage>
</organism>
<feature type="transmembrane region" description="Helical" evidence="2">
    <location>
        <begin position="113"/>
        <end position="132"/>
    </location>
</feature>
<accession>A0A6J4ISD4</accession>
<proteinExistence type="predicted"/>
<feature type="transmembrane region" description="Helical" evidence="2">
    <location>
        <begin position="12"/>
        <end position="33"/>
    </location>
</feature>
<gene>
    <name evidence="4" type="ORF">AVDCRST_MAG77-2635</name>
</gene>
<sequence>MESKAKLLGHPVHPMLIVFPLGLWIASLVFDVVKKITGNKEFSVASFWAITGGLVGGMLAAVFGWIDWFAIPRDTRAKAIGLWHGVGNMVVAVMFGVSWMLRMGTPGREPGTLAFTLSVMGISLGGVTGWLGGELVDRLGVGVDPGAHLNSTNALSHRPAHENDPAYPTLPGAPQASVRPVEPSHSRAG</sequence>
<evidence type="ECO:0000259" key="3">
    <source>
        <dbReference type="Pfam" id="PF09990"/>
    </source>
</evidence>
<name>A0A6J4ISD4_9CHLR</name>
<dbReference type="Pfam" id="PF09990">
    <property type="entry name" value="DUF2231"/>
    <property type="match status" value="1"/>
</dbReference>